<feature type="domain" description="Ribulose bisphosphate carboxylase large subunit ferrodoxin-like N-terminal" evidence="3">
    <location>
        <begin position="14"/>
        <end position="110"/>
    </location>
</feature>
<evidence type="ECO:0000313" key="4">
    <source>
        <dbReference type="EMBL" id="MBJ7539118.1"/>
    </source>
</evidence>
<name>A0A934JSJ6_9GAMM</name>
<dbReference type="SFLD" id="SFLDG00301">
    <property type="entry name" value="RuBisCO-like_proteins"/>
    <property type="match status" value="1"/>
</dbReference>
<dbReference type="GO" id="GO:0016984">
    <property type="term" value="F:ribulose-bisphosphate carboxylase activity"/>
    <property type="evidence" value="ECO:0007669"/>
    <property type="project" value="InterPro"/>
</dbReference>
<evidence type="ECO:0000259" key="3">
    <source>
        <dbReference type="Pfam" id="PF02788"/>
    </source>
</evidence>
<dbReference type="InterPro" id="IPR017443">
    <property type="entry name" value="RuBisCO_lsu_fd_N"/>
</dbReference>
<evidence type="ECO:0000259" key="2">
    <source>
        <dbReference type="Pfam" id="PF00016"/>
    </source>
</evidence>
<keyword evidence="5" id="KW-1185">Reference proteome</keyword>
<dbReference type="SUPFAM" id="SSF51649">
    <property type="entry name" value="RuBisCo, C-terminal domain"/>
    <property type="match status" value="1"/>
</dbReference>
<dbReference type="SUPFAM" id="SSF54966">
    <property type="entry name" value="RuBisCO, large subunit, small (N-terminal) domain"/>
    <property type="match status" value="1"/>
</dbReference>
<dbReference type="Pfam" id="PF00016">
    <property type="entry name" value="RuBisCO_large"/>
    <property type="match status" value="1"/>
</dbReference>
<gene>
    <name evidence="4" type="ORF">I8J31_15685</name>
</gene>
<dbReference type="PANTHER" id="PTHR42704">
    <property type="entry name" value="RIBULOSE BISPHOSPHATE CARBOXYLASE"/>
    <property type="match status" value="1"/>
</dbReference>
<organism evidence="4 5">
    <name type="scientific">Marinomonas transparens</name>
    <dbReference type="NCBI Taxonomy" id="2795388"/>
    <lineage>
        <taxon>Bacteria</taxon>
        <taxon>Pseudomonadati</taxon>
        <taxon>Pseudomonadota</taxon>
        <taxon>Gammaproteobacteria</taxon>
        <taxon>Oceanospirillales</taxon>
        <taxon>Oceanospirillaceae</taxon>
        <taxon>Marinomonas</taxon>
    </lineage>
</organism>
<proteinExistence type="inferred from homology"/>
<dbReference type="Proteomes" id="UP000628710">
    <property type="component" value="Unassembled WGS sequence"/>
</dbReference>
<dbReference type="Gene3D" id="3.30.70.150">
    <property type="entry name" value="RuBisCO large subunit, N-terminal domain"/>
    <property type="match status" value="1"/>
</dbReference>
<dbReference type="Gene3D" id="3.20.20.110">
    <property type="entry name" value="Ribulose bisphosphate carboxylase, large subunit, C-terminal domain"/>
    <property type="match status" value="1"/>
</dbReference>
<dbReference type="Pfam" id="PF02788">
    <property type="entry name" value="RuBisCO_large_N"/>
    <property type="match status" value="1"/>
</dbReference>
<dbReference type="PANTHER" id="PTHR42704:SF17">
    <property type="entry name" value="RIBULOSE BISPHOSPHATE CARBOXYLASE LARGE CHAIN"/>
    <property type="match status" value="1"/>
</dbReference>
<comment type="caution">
    <text evidence="4">The sequence shown here is derived from an EMBL/GenBank/DDBJ whole genome shotgun (WGS) entry which is preliminary data.</text>
</comment>
<protein>
    <submittedName>
        <fullName evidence="4">Ribulose 1,5-bisphosphate carboxylase</fullName>
    </submittedName>
</protein>
<dbReference type="SFLD" id="SFLDS00014">
    <property type="entry name" value="RuBisCO"/>
    <property type="match status" value="1"/>
</dbReference>
<evidence type="ECO:0000256" key="1">
    <source>
        <dbReference type="RuleBase" id="RU003834"/>
    </source>
</evidence>
<dbReference type="InterPro" id="IPR000685">
    <property type="entry name" value="RuBisCO_lsu_C"/>
</dbReference>
<evidence type="ECO:0000313" key="5">
    <source>
        <dbReference type="Proteomes" id="UP000628710"/>
    </source>
</evidence>
<dbReference type="GO" id="GO:0015977">
    <property type="term" value="P:carbon fixation"/>
    <property type="evidence" value="ECO:0007669"/>
    <property type="project" value="InterPro"/>
</dbReference>
<dbReference type="GO" id="GO:0000287">
    <property type="term" value="F:magnesium ion binding"/>
    <property type="evidence" value="ECO:0007669"/>
    <property type="project" value="InterPro"/>
</dbReference>
<dbReference type="EMBL" id="JAEMNX010000021">
    <property type="protein sequence ID" value="MBJ7539118.1"/>
    <property type="molecule type" value="Genomic_DNA"/>
</dbReference>
<feature type="domain" description="Ribulose bisphosphate carboxylase large subunit C-terminal" evidence="2">
    <location>
        <begin position="122"/>
        <end position="401"/>
    </location>
</feature>
<reference evidence="4" key="1">
    <citation type="submission" date="2020-12" db="EMBL/GenBank/DDBJ databases">
        <title>Marinomonas arctica sp. nov., a psychrotolerant bacterium isolated from the Arctic.</title>
        <authorList>
            <person name="Zhang Y."/>
        </authorList>
    </citation>
    <scope>NUCLEOTIDE SEQUENCE</scope>
    <source>
        <strain evidence="4">C1424</strain>
    </source>
</reference>
<dbReference type="RefSeq" id="WP_199469524.1">
    <property type="nucleotide sequence ID" value="NZ_JAEMNX010000021.1"/>
</dbReference>
<accession>A0A934JSJ6</accession>
<dbReference type="InterPro" id="IPR033966">
    <property type="entry name" value="RuBisCO"/>
</dbReference>
<sequence length="406" mass="44859">MDRFDVTYRIQSDSPLALVADKICNDQTTGTFTKIPEVSTQLFSHFGANIVRIDEVFDPAIKQYQGIIIISFPVDLSGYDLSAIFTIACGGVSSIKQIKALTIEDIEFSTEFITHFKGPKFGIEGTYQKLGIKSGPVIGGILKPNIGITPSDSAQLVDQLIEADIDFIKDDEKLQSPPYSHVKERIDSIMPIVDQWQQKAGKKVIYAFNICHSDIGEIERNHDYLMSKGGDAAVINVNQIGICGLDTINKFSGVILHAHTNGLGFNERSDWGICFHVWQKIWRLLGIDHLQINGIDGKYWQDNDAVIEAYQSCISPLGKLAKTLPVFCSGQWGGQVPETYRRTNQATELMYLGGGGIHGHPMGPQGGVKAIRQAWDACFANQTLDSYALTHKELAQALAFFSNNQK</sequence>
<dbReference type="AlphaFoldDB" id="A0A934JSJ6"/>
<dbReference type="InterPro" id="IPR036422">
    <property type="entry name" value="RuBisCO_lsu_N_sf"/>
</dbReference>
<comment type="similarity">
    <text evidence="1">Belongs to the RuBisCO large chain family.</text>
</comment>
<dbReference type="InterPro" id="IPR036376">
    <property type="entry name" value="RuBisCO_lsu_C_sf"/>
</dbReference>